<dbReference type="InterPro" id="IPR043972">
    <property type="entry name" value="FUZ/MON1/HPS1_longin_1"/>
</dbReference>
<keyword evidence="2" id="KW-1185">Reference proteome</keyword>
<evidence type="ECO:0000259" key="1">
    <source>
        <dbReference type="Pfam" id="PF19036"/>
    </source>
</evidence>
<dbReference type="Proteomes" id="UP000694867">
    <property type="component" value="Unplaced"/>
</dbReference>
<evidence type="ECO:0000313" key="2">
    <source>
        <dbReference type="Proteomes" id="UP000694867"/>
    </source>
</evidence>
<dbReference type="GO" id="GO:0031085">
    <property type="term" value="C:BLOC-3 complex"/>
    <property type="evidence" value="ECO:0007669"/>
    <property type="project" value="TreeGrafter"/>
</dbReference>
<dbReference type="InterPro" id="IPR026053">
    <property type="entry name" value="HPS1"/>
</dbReference>
<dbReference type="GO" id="GO:0016192">
    <property type="term" value="P:vesicle-mediated transport"/>
    <property type="evidence" value="ECO:0007669"/>
    <property type="project" value="InterPro"/>
</dbReference>
<proteinExistence type="predicted"/>
<protein>
    <submittedName>
        <fullName evidence="3">Uncharacterized protein LOC100897931</fullName>
    </submittedName>
</protein>
<dbReference type="Pfam" id="PF19036">
    <property type="entry name" value="Fuz_longin_1"/>
    <property type="match status" value="1"/>
</dbReference>
<dbReference type="PANTHER" id="PTHR12761:SF1">
    <property type="entry name" value="BLOC-3 COMPLEX MEMBER HPS1"/>
    <property type="match status" value="1"/>
</dbReference>
<sequence>MRAFLVFDPMNDLVFSLPDDKFCKHVTSVAYSSGLIDSPKEKVSNDILVHLFAPLLASQKIYKNQLNNPCACIQCDEETLILFTEYLGYTIIYICNSTESRQGTEKRRVNTLLQCVWHLYACALPGLRTDFRFEKPRAKLLKSVMAQYDELKRESLPWLVESQRYYPYSKENQKLLQEILASVRQKTNKLPLTFSHAMLFIDGQCALQHQASGALRLSITDSFHLSMVVSSMDLNSHVPVFLSTNFNTAVPFLVFRIDTVCQGTVVLLAELTELTGRSDALYALARHVNHLQGEAFKGDVIDPEHLTQQTTLIRGMMNKVYRVMSAKGMSEAEKMSLARIELIIRETFDSGLFRETLSDLPKNKDSDKSFLLNQKLSDLQEKVATAHSELVLGVASAFQVDRSLFWVSVPAVLAKTDLKFDLTSLFADLKQVRGFIFINRSENRSIDGFADPDDTAVKHSLQRAWKKSERIVGEGRNFGFTWADDRFCYRYDIWFENLSGRKIAPLASPRKQSLPYPGVGAVNFYKILGEELFENQAKNVCCLELLMIGTRGVLLSDSVVSKMSSKMWNLISKSTEKSQFHVFQN</sequence>
<feature type="domain" description="FUZ/MON1/HPS1 first Longin" evidence="1">
    <location>
        <begin position="3"/>
        <end position="102"/>
    </location>
</feature>
<dbReference type="RefSeq" id="XP_003745937.1">
    <property type="nucleotide sequence ID" value="XM_003745889.2"/>
</dbReference>
<gene>
    <name evidence="3" type="primary">LOC100897931</name>
</gene>
<reference evidence="3" key="1">
    <citation type="submission" date="2025-08" db="UniProtKB">
        <authorList>
            <consortium name="RefSeq"/>
        </authorList>
    </citation>
    <scope>IDENTIFICATION</scope>
</reference>
<accession>A0AAJ6QW24</accession>
<dbReference type="GeneID" id="100897931"/>
<dbReference type="KEGG" id="goe:100897931"/>
<dbReference type="PANTHER" id="PTHR12761">
    <property type="entry name" value="HERMANSKY-PUDLAK SYNDROME PROTEIN 1"/>
    <property type="match status" value="1"/>
</dbReference>
<name>A0AAJ6QW24_9ACAR</name>
<organism evidence="2 3">
    <name type="scientific">Galendromus occidentalis</name>
    <name type="common">western predatory mite</name>
    <dbReference type="NCBI Taxonomy" id="34638"/>
    <lineage>
        <taxon>Eukaryota</taxon>
        <taxon>Metazoa</taxon>
        <taxon>Ecdysozoa</taxon>
        <taxon>Arthropoda</taxon>
        <taxon>Chelicerata</taxon>
        <taxon>Arachnida</taxon>
        <taxon>Acari</taxon>
        <taxon>Parasitiformes</taxon>
        <taxon>Mesostigmata</taxon>
        <taxon>Gamasina</taxon>
        <taxon>Phytoseioidea</taxon>
        <taxon>Phytoseiidae</taxon>
        <taxon>Typhlodrominae</taxon>
        <taxon>Galendromus</taxon>
    </lineage>
</organism>
<dbReference type="AlphaFoldDB" id="A0AAJ6QW24"/>
<evidence type="ECO:0000313" key="3">
    <source>
        <dbReference type="RefSeq" id="XP_003745937.1"/>
    </source>
</evidence>
<dbReference type="GO" id="GO:0005085">
    <property type="term" value="F:guanyl-nucleotide exchange factor activity"/>
    <property type="evidence" value="ECO:0007669"/>
    <property type="project" value="TreeGrafter"/>
</dbReference>